<name>A0AAV5VPB7_9BILA</name>
<feature type="non-terminal residue" evidence="1">
    <location>
        <position position="1"/>
    </location>
</feature>
<protein>
    <submittedName>
        <fullName evidence="1">Uncharacterized protein</fullName>
    </submittedName>
</protein>
<organism evidence="1 2">
    <name type="scientific">Pristionchus fissidentatus</name>
    <dbReference type="NCBI Taxonomy" id="1538716"/>
    <lineage>
        <taxon>Eukaryota</taxon>
        <taxon>Metazoa</taxon>
        <taxon>Ecdysozoa</taxon>
        <taxon>Nematoda</taxon>
        <taxon>Chromadorea</taxon>
        <taxon>Rhabditida</taxon>
        <taxon>Rhabditina</taxon>
        <taxon>Diplogasteromorpha</taxon>
        <taxon>Diplogasteroidea</taxon>
        <taxon>Neodiplogasteridae</taxon>
        <taxon>Pristionchus</taxon>
    </lineage>
</organism>
<reference evidence="1" key="1">
    <citation type="submission" date="2023-10" db="EMBL/GenBank/DDBJ databases">
        <title>Genome assembly of Pristionchus species.</title>
        <authorList>
            <person name="Yoshida K."/>
            <person name="Sommer R.J."/>
        </authorList>
    </citation>
    <scope>NUCLEOTIDE SEQUENCE</scope>
    <source>
        <strain evidence="1">RS5133</strain>
    </source>
</reference>
<keyword evidence="2" id="KW-1185">Reference proteome</keyword>
<gene>
    <name evidence="1" type="ORF">PFISCL1PPCAC_11733</name>
</gene>
<dbReference type="AlphaFoldDB" id="A0AAV5VPB7"/>
<proteinExistence type="predicted"/>
<dbReference type="EMBL" id="BTSY01000003">
    <property type="protein sequence ID" value="GMT20436.1"/>
    <property type="molecule type" value="Genomic_DNA"/>
</dbReference>
<dbReference type="Proteomes" id="UP001432322">
    <property type="component" value="Unassembled WGS sequence"/>
</dbReference>
<feature type="non-terminal residue" evidence="1">
    <location>
        <position position="77"/>
    </location>
</feature>
<evidence type="ECO:0000313" key="2">
    <source>
        <dbReference type="Proteomes" id="UP001432322"/>
    </source>
</evidence>
<comment type="caution">
    <text evidence="1">The sequence shown here is derived from an EMBL/GenBank/DDBJ whole genome shotgun (WGS) entry which is preliminary data.</text>
</comment>
<accession>A0AAV5VPB7</accession>
<evidence type="ECO:0000313" key="1">
    <source>
        <dbReference type="EMBL" id="GMT20436.1"/>
    </source>
</evidence>
<sequence>HDSTFIVGAPIYKMNAVNGAQLLGGFKLFNAPLPEKFLQDPQNNYLTIPKQSCPPVPNAMDENFEKALMKMAVDFTK</sequence>